<reference evidence="3" key="1">
    <citation type="submission" date="2021-01" db="EMBL/GenBank/DDBJ databases">
        <authorList>
            <person name="Kaushik A."/>
        </authorList>
    </citation>
    <scope>NUCLEOTIDE SEQUENCE</scope>
    <source>
        <strain evidence="3">AG4-R118</strain>
    </source>
</reference>
<evidence type="ECO:0000259" key="2">
    <source>
        <dbReference type="Pfam" id="PF20236"/>
    </source>
</evidence>
<accession>A0A8H3C3F9</accession>
<dbReference type="InterPro" id="IPR046528">
    <property type="entry name" value="DUF6593"/>
</dbReference>
<proteinExistence type="predicted"/>
<name>A0A8H3C3F9_9AGAM</name>
<dbReference type="Proteomes" id="UP000663888">
    <property type="component" value="Unassembled WGS sequence"/>
</dbReference>
<gene>
    <name evidence="3" type="ORF">RDB_LOCUS112712</name>
</gene>
<dbReference type="Pfam" id="PF20236">
    <property type="entry name" value="DUF6593"/>
    <property type="match status" value="1"/>
</dbReference>
<evidence type="ECO:0000313" key="3">
    <source>
        <dbReference type="EMBL" id="CAE6473988.1"/>
    </source>
</evidence>
<feature type="compositionally biased region" description="Gly residues" evidence="1">
    <location>
        <begin position="98"/>
        <end position="108"/>
    </location>
</feature>
<protein>
    <recommendedName>
        <fullName evidence="2">DUF6593 domain-containing protein</fullName>
    </recommendedName>
</protein>
<organism evidence="3 4">
    <name type="scientific">Rhizoctonia solani</name>
    <dbReference type="NCBI Taxonomy" id="456999"/>
    <lineage>
        <taxon>Eukaryota</taxon>
        <taxon>Fungi</taxon>
        <taxon>Dikarya</taxon>
        <taxon>Basidiomycota</taxon>
        <taxon>Agaricomycotina</taxon>
        <taxon>Agaricomycetes</taxon>
        <taxon>Cantharellales</taxon>
        <taxon>Ceratobasidiaceae</taxon>
        <taxon>Rhizoctonia</taxon>
    </lineage>
</organism>
<evidence type="ECO:0000313" key="4">
    <source>
        <dbReference type="Proteomes" id="UP000663888"/>
    </source>
</evidence>
<dbReference type="EMBL" id="CAJMWX010001200">
    <property type="protein sequence ID" value="CAE6473988.1"/>
    <property type="molecule type" value="Genomic_DNA"/>
</dbReference>
<sequence>MWTPTDITKVIDITRRSRIYTTSSGEQFKWKDKARLYCVSVDTGLNLATYDRVHFRYFRDKKSVLEIATAGAHLTDALVVTWAIAEKKARDRRRSRRNGGGGGGGGGG</sequence>
<feature type="domain" description="DUF6593" evidence="2">
    <location>
        <begin position="12"/>
        <end position="91"/>
    </location>
</feature>
<dbReference type="AlphaFoldDB" id="A0A8H3C3F9"/>
<comment type="caution">
    <text evidence="3">The sequence shown here is derived from an EMBL/GenBank/DDBJ whole genome shotgun (WGS) entry which is preliminary data.</text>
</comment>
<feature type="region of interest" description="Disordered" evidence="1">
    <location>
        <begin position="88"/>
        <end position="108"/>
    </location>
</feature>
<evidence type="ECO:0000256" key="1">
    <source>
        <dbReference type="SAM" id="MobiDB-lite"/>
    </source>
</evidence>